<evidence type="ECO:0000313" key="2">
    <source>
        <dbReference type="EMBL" id="SKC37890.1"/>
    </source>
</evidence>
<dbReference type="STRING" id="36842.SAMN02194393_00322"/>
<proteinExistence type="inferred from homology"/>
<dbReference type="RefSeq" id="WP_079488825.1">
    <property type="nucleotide sequence ID" value="NZ_FUZT01000001.1"/>
</dbReference>
<dbReference type="GO" id="GO:0005524">
    <property type="term" value="F:ATP binding"/>
    <property type="evidence" value="ECO:0007669"/>
    <property type="project" value="UniProtKB-UniRule"/>
</dbReference>
<keyword evidence="3" id="KW-1185">Reference proteome</keyword>
<protein>
    <submittedName>
        <fullName evidence="2">Ethanolamine utilization protein EutP</fullName>
    </submittedName>
</protein>
<dbReference type="EMBL" id="FUZT01000001">
    <property type="protein sequence ID" value="SKC37890.1"/>
    <property type="molecule type" value="Genomic_DNA"/>
</dbReference>
<dbReference type="NCBIfam" id="TIGR02528">
    <property type="entry name" value="EutP"/>
    <property type="match status" value="1"/>
</dbReference>
<dbReference type="CDD" id="cd00882">
    <property type="entry name" value="Ras_like_GTPase"/>
    <property type="match status" value="1"/>
</dbReference>
<dbReference type="Proteomes" id="UP000190285">
    <property type="component" value="Unassembled WGS sequence"/>
</dbReference>
<dbReference type="PIRSF" id="PIRSF036409">
    <property type="entry name" value="EutP_PduV"/>
    <property type="match status" value="1"/>
</dbReference>
<dbReference type="InterPro" id="IPR027417">
    <property type="entry name" value="P-loop_NTPase"/>
</dbReference>
<comment type="similarity">
    <text evidence="1">Belongs to the EutP/PduV family.</text>
</comment>
<evidence type="ECO:0000313" key="3">
    <source>
        <dbReference type="Proteomes" id="UP000190285"/>
    </source>
</evidence>
<name>A0A1T5IFL1_9FIRM</name>
<dbReference type="InterPro" id="IPR012381">
    <property type="entry name" value="EutP_PduV"/>
</dbReference>
<dbReference type="SUPFAM" id="SSF52540">
    <property type="entry name" value="P-loop containing nucleoside triphosphate hydrolases"/>
    <property type="match status" value="1"/>
</dbReference>
<accession>A0A1T5IFL1</accession>
<dbReference type="AlphaFoldDB" id="A0A1T5IFL1"/>
<dbReference type="PANTHER" id="PTHR40453">
    <property type="entry name" value="PROTEIN YOEF"/>
    <property type="match status" value="1"/>
</dbReference>
<sequence>MKKIILIGRTGSGKTTLVQALNNYSIEYKKTQAVEFYNNIIDTPGEYIESRRFYNALIALSFDCDIIALVQDCSDDGCIFPPEFAAMFNKIVIGIVTKIDCKKGNINYAKECLYNAGVSKIFKVSSLKGSGLDSIKMFLF</sequence>
<keyword evidence="1" id="KW-0547">Nucleotide-binding</keyword>
<dbReference type="GO" id="GO:0006576">
    <property type="term" value="P:biogenic amine metabolic process"/>
    <property type="evidence" value="ECO:0007669"/>
    <property type="project" value="InterPro"/>
</dbReference>
<reference evidence="2 3" key="1">
    <citation type="submission" date="2017-02" db="EMBL/GenBank/DDBJ databases">
        <authorList>
            <person name="Peterson S.W."/>
        </authorList>
    </citation>
    <scope>NUCLEOTIDE SEQUENCE [LARGE SCALE GENOMIC DNA]</scope>
    <source>
        <strain evidence="2 3">M1</strain>
    </source>
</reference>
<organism evidence="2 3">
    <name type="scientific">Maledivibacter halophilus</name>
    <dbReference type="NCBI Taxonomy" id="36842"/>
    <lineage>
        <taxon>Bacteria</taxon>
        <taxon>Bacillati</taxon>
        <taxon>Bacillota</taxon>
        <taxon>Clostridia</taxon>
        <taxon>Peptostreptococcales</taxon>
        <taxon>Caminicellaceae</taxon>
        <taxon>Maledivibacter</taxon>
    </lineage>
</organism>
<evidence type="ECO:0000256" key="1">
    <source>
        <dbReference type="PIRNR" id="PIRNR036409"/>
    </source>
</evidence>
<dbReference type="OrthoDB" id="6179at2"/>
<dbReference type="PANTHER" id="PTHR40453:SF1">
    <property type="entry name" value="PROTEIN YOEF"/>
    <property type="match status" value="1"/>
</dbReference>
<dbReference type="Gene3D" id="3.40.50.300">
    <property type="entry name" value="P-loop containing nucleotide triphosphate hydrolases"/>
    <property type="match status" value="1"/>
</dbReference>
<gene>
    <name evidence="2" type="ORF">SAMN02194393_00322</name>
</gene>
<dbReference type="Pfam" id="PF10662">
    <property type="entry name" value="PduV-EutP"/>
    <property type="match status" value="1"/>
</dbReference>